<dbReference type="PANTHER" id="PTHR30290">
    <property type="entry name" value="PERIPLASMIC BINDING COMPONENT OF ABC TRANSPORTER"/>
    <property type="match status" value="1"/>
</dbReference>
<dbReference type="PANTHER" id="PTHR30290:SF10">
    <property type="entry name" value="PERIPLASMIC OLIGOPEPTIDE-BINDING PROTEIN-RELATED"/>
    <property type="match status" value="1"/>
</dbReference>
<evidence type="ECO:0000256" key="2">
    <source>
        <dbReference type="ARBA" id="ARBA00005695"/>
    </source>
</evidence>
<dbReference type="KEGG" id="sari:H5J25_11475"/>
<dbReference type="InterPro" id="IPR039424">
    <property type="entry name" value="SBP_5"/>
</dbReference>
<proteinExistence type="inferred from homology"/>
<evidence type="ECO:0000256" key="3">
    <source>
        <dbReference type="ARBA" id="ARBA00022448"/>
    </source>
</evidence>
<dbReference type="AlphaFoldDB" id="A0A974NSU3"/>
<feature type="domain" description="Solute-binding protein family 5" evidence="5">
    <location>
        <begin position="74"/>
        <end position="314"/>
    </location>
</feature>
<dbReference type="Gene3D" id="3.40.190.10">
    <property type="entry name" value="Periplasmic binding protein-like II"/>
    <property type="match status" value="1"/>
</dbReference>
<keyword evidence="4" id="KW-0732">Signal</keyword>
<dbReference type="GO" id="GO:1904680">
    <property type="term" value="F:peptide transmembrane transporter activity"/>
    <property type="evidence" value="ECO:0007669"/>
    <property type="project" value="TreeGrafter"/>
</dbReference>
<name>A0A974NSU3_9SPHN</name>
<dbReference type="EMBL" id="CP061035">
    <property type="protein sequence ID" value="QQV76148.1"/>
    <property type="molecule type" value="Genomic_DNA"/>
</dbReference>
<evidence type="ECO:0000313" key="6">
    <source>
        <dbReference type="EMBL" id="QQV76148.1"/>
    </source>
</evidence>
<dbReference type="Gene3D" id="3.10.105.10">
    <property type="entry name" value="Dipeptide-binding Protein, Domain 3"/>
    <property type="match status" value="1"/>
</dbReference>
<dbReference type="PROSITE" id="PS51257">
    <property type="entry name" value="PROKAR_LIPOPROTEIN"/>
    <property type="match status" value="1"/>
</dbReference>
<organism evidence="6 7">
    <name type="scientific">Sphingomonas aliaeris</name>
    <dbReference type="NCBI Taxonomy" id="2759526"/>
    <lineage>
        <taxon>Bacteria</taxon>
        <taxon>Pseudomonadati</taxon>
        <taxon>Pseudomonadota</taxon>
        <taxon>Alphaproteobacteria</taxon>
        <taxon>Sphingomonadales</taxon>
        <taxon>Sphingomonadaceae</taxon>
        <taxon>Sphingomonas</taxon>
    </lineage>
</organism>
<reference evidence="7" key="1">
    <citation type="submission" date="2020-09" db="EMBL/GenBank/DDBJ databases">
        <title>Sphingomonas sp., a new species isolated from pork steak.</title>
        <authorList>
            <person name="Heidler von Heilborn D."/>
        </authorList>
    </citation>
    <scope>NUCLEOTIDE SEQUENCE [LARGE SCALE GENOMIC DNA]</scope>
</reference>
<dbReference type="GO" id="GO:0030313">
    <property type="term" value="C:cell envelope"/>
    <property type="evidence" value="ECO:0007669"/>
    <property type="project" value="UniProtKB-SubCell"/>
</dbReference>
<dbReference type="Pfam" id="PF00496">
    <property type="entry name" value="SBP_bac_5"/>
    <property type="match status" value="1"/>
</dbReference>
<evidence type="ECO:0000313" key="7">
    <source>
        <dbReference type="Proteomes" id="UP000595894"/>
    </source>
</evidence>
<sequence length="490" mass="52835">MTIRLNPRVTAPLIAALLLTTACDKRRDAGRVVVSAIGGDLVIGDPSRTPLGHAARLMMDATAQGLVRFDASGQIEPGIAERWIVIDDGMSYIFRLRDAEWSNGEPVTAAEVVAVLRRQIAPRSRNPLAPYLSAIDEIVEMTPEVIEVRLKRPRPDLLKLFAQPELAVFRARPVVGSGPMRVLRATRDEALLRPAVDPARSPDDVADPIPEDDVRLIGERAARAIARFAAGQSDLVTGGTFADWPLLATTTIAPVNRKLDPAAGLFGLVVTNRTGFLADAKARAAISAALDRQSIVSAFLPEWTPVSQILPEQLDSGAGPIIPDWFAPRPEERLQAVRALVGAWRSVHPGPLTLRLAVPAGPGSTMLYGLVGASLATMGIRLQRVGMDDPADLRLIDAVAPYDSARWYLATACAPCGEEATAAIEAARDAPDMASRGQRLAEADFALAADAAFIPIARPLRWSLVAIRLRQWEPNTRGWHPLNHLRAVPN</sequence>
<dbReference type="RefSeq" id="WP_202091082.1">
    <property type="nucleotide sequence ID" value="NZ_CP061035.1"/>
</dbReference>
<evidence type="ECO:0000259" key="5">
    <source>
        <dbReference type="Pfam" id="PF00496"/>
    </source>
</evidence>
<dbReference type="GO" id="GO:0015833">
    <property type="term" value="P:peptide transport"/>
    <property type="evidence" value="ECO:0007669"/>
    <property type="project" value="TreeGrafter"/>
</dbReference>
<keyword evidence="7" id="KW-1185">Reference proteome</keyword>
<evidence type="ECO:0000256" key="1">
    <source>
        <dbReference type="ARBA" id="ARBA00004418"/>
    </source>
</evidence>
<evidence type="ECO:0000256" key="4">
    <source>
        <dbReference type="ARBA" id="ARBA00022729"/>
    </source>
</evidence>
<dbReference type="SUPFAM" id="SSF53850">
    <property type="entry name" value="Periplasmic binding protein-like II"/>
    <property type="match status" value="1"/>
</dbReference>
<protein>
    <submittedName>
        <fullName evidence="6">ABC transporter substrate-binding protein</fullName>
    </submittedName>
</protein>
<keyword evidence="3" id="KW-0813">Transport</keyword>
<gene>
    <name evidence="6" type="ORF">H5J25_11475</name>
</gene>
<dbReference type="Proteomes" id="UP000595894">
    <property type="component" value="Chromosome"/>
</dbReference>
<comment type="similarity">
    <text evidence="2">Belongs to the bacterial solute-binding protein 5 family.</text>
</comment>
<accession>A0A974NSU3</accession>
<dbReference type="InterPro" id="IPR000914">
    <property type="entry name" value="SBP_5_dom"/>
</dbReference>
<comment type="subcellular location">
    <subcellularLocation>
        <location evidence="1">Periplasm</location>
    </subcellularLocation>
</comment>